<dbReference type="EMBL" id="CP036298">
    <property type="protein sequence ID" value="QDV22095.1"/>
    <property type="molecule type" value="Genomic_DNA"/>
</dbReference>
<dbReference type="Gene3D" id="2.120.10.30">
    <property type="entry name" value="TolB, C-terminal domain"/>
    <property type="match status" value="1"/>
</dbReference>
<dbReference type="InterPro" id="IPR055557">
    <property type="entry name" value="DUF7133"/>
</dbReference>
<evidence type="ECO:0000259" key="5">
    <source>
        <dbReference type="PROSITE" id="PS51007"/>
    </source>
</evidence>
<dbReference type="RefSeq" id="WP_145073097.1">
    <property type="nucleotide sequence ID" value="NZ_CP036298.1"/>
</dbReference>
<dbReference type="KEGG" id="ahel:Q31a_03780"/>
<dbReference type="InterPro" id="IPR011041">
    <property type="entry name" value="Quinoprot_gluc/sorb_DH_b-prop"/>
</dbReference>
<protein>
    <submittedName>
        <fullName evidence="6">FG-GAP repeat protein</fullName>
    </submittedName>
</protein>
<dbReference type="PANTHER" id="PTHR33546:SF1">
    <property type="entry name" value="LARGE, MULTIFUNCTIONAL SECRETED PROTEIN"/>
    <property type="match status" value="1"/>
</dbReference>
<keyword evidence="1 4" id="KW-0349">Heme</keyword>
<dbReference type="SUPFAM" id="SSF69318">
    <property type="entry name" value="Integrin alpha N-terminal domain"/>
    <property type="match status" value="1"/>
</dbReference>
<dbReference type="SUPFAM" id="SSF48371">
    <property type="entry name" value="ARM repeat"/>
    <property type="match status" value="1"/>
</dbReference>
<accession>A0A518G0G8</accession>
<dbReference type="InterPro" id="IPR010496">
    <property type="entry name" value="AL/BT2_dom"/>
</dbReference>
<dbReference type="OrthoDB" id="225269at2"/>
<evidence type="ECO:0000256" key="3">
    <source>
        <dbReference type="ARBA" id="ARBA00023004"/>
    </source>
</evidence>
<gene>
    <name evidence="6" type="ORF">Q31a_03780</name>
</gene>
<dbReference type="Pfam" id="PF23500">
    <property type="entry name" value="DUF7133"/>
    <property type="match status" value="1"/>
</dbReference>
<evidence type="ECO:0000313" key="6">
    <source>
        <dbReference type="EMBL" id="QDV22095.1"/>
    </source>
</evidence>
<dbReference type="SUPFAM" id="SSF50952">
    <property type="entry name" value="Soluble quinoprotein glucose dehydrogenase"/>
    <property type="match status" value="1"/>
</dbReference>
<dbReference type="GO" id="GO:0046872">
    <property type="term" value="F:metal ion binding"/>
    <property type="evidence" value="ECO:0007669"/>
    <property type="project" value="UniProtKB-KW"/>
</dbReference>
<evidence type="ECO:0000256" key="2">
    <source>
        <dbReference type="ARBA" id="ARBA00022723"/>
    </source>
</evidence>
<feature type="domain" description="Cytochrome c" evidence="5">
    <location>
        <begin position="1611"/>
        <end position="1743"/>
    </location>
</feature>
<keyword evidence="7" id="KW-1185">Reference proteome</keyword>
<dbReference type="NCBIfam" id="TIGR02603">
    <property type="entry name" value="CxxCH_TIGR02603"/>
    <property type="match status" value="1"/>
</dbReference>
<dbReference type="InterPro" id="IPR011989">
    <property type="entry name" value="ARM-like"/>
</dbReference>
<dbReference type="Proteomes" id="UP000318017">
    <property type="component" value="Chromosome"/>
</dbReference>
<dbReference type="InterPro" id="IPR016024">
    <property type="entry name" value="ARM-type_fold"/>
</dbReference>
<dbReference type="Gene3D" id="1.25.10.10">
    <property type="entry name" value="Leucine-rich Repeat Variant"/>
    <property type="match status" value="1"/>
</dbReference>
<dbReference type="Pfam" id="PF06439">
    <property type="entry name" value="3keto-disac_hyd"/>
    <property type="match status" value="1"/>
</dbReference>
<evidence type="ECO:0000256" key="1">
    <source>
        <dbReference type="ARBA" id="ARBA00022617"/>
    </source>
</evidence>
<keyword evidence="2 4" id="KW-0479">Metal-binding</keyword>
<dbReference type="InterPro" id="IPR036909">
    <property type="entry name" value="Cyt_c-like_dom_sf"/>
</dbReference>
<dbReference type="InterPro" id="IPR028994">
    <property type="entry name" value="Integrin_alpha_N"/>
</dbReference>
<dbReference type="GO" id="GO:0009055">
    <property type="term" value="F:electron transfer activity"/>
    <property type="evidence" value="ECO:0007669"/>
    <property type="project" value="InterPro"/>
</dbReference>
<reference evidence="6 7" key="1">
    <citation type="submission" date="2019-02" db="EMBL/GenBank/DDBJ databases">
        <title>Deep-cultivation of Planctomycetes and their phenomic and genomic characterization uncovers novel biology.</title>
        <authorList>
            <person name="Wiegand S."/>
            <person name="Jogler M."/>
            <person name="Boedeker C."/>
            <person name="Pinto D."/>
            <person name="Vollmers J."/>
            <person name="Rivas-Marin E."/>
            <person name="Kohn T."/>
            <person name="Peeters S.H."/>
            <person name="Heuer A."/>
            <person name="Rast P."/>
            <person name="Oberbeckmann S."/>
            <person name="Bunk B."/>
            <person name="Jeske O."/>
            <person name="Meyerdierks A."/>
            <person name="Storesund J.E."/>
            <person name="Kallscheuer N."/>
            <person name="Luecker S."/>
            <person name="Lage O.M."/>
            <person name="Pohl T."/>
            <person name="Merkel B.J."/>
            <person name="Hornburger P."/>
            <person name="Mueller R.-W."/>
            <person name="Bruemmer F."/>
            <person name="Labrenz M."/>
            <person name="Spormann A.M."/>
            <person name="Op den Camp H."/>
            <person name="Overmann J."/>
            <person name="Amann R."/>
            <person name="Jetten M.S.M."/>
            <person name="Mascher T."/>
            <person name="Medema M.H."/>
            <person name="Devos D.P."/>
            <person name="Kaster A.-K."/>
            <person name="Ovreas L."/>
            <person name="Rohde M."/>
            <person name="Galperin M.Y."/>
            <person name="Jogler C."/>
        </authorList>
    </citation>
    <scope>NUCLEOTIDE SEQUENCE [LARGE SCALE GENOMIC DNA]</scope>
    <source>
        <strain evidence="6 7">Q31a</strain>
    </source>
</reference>
<dbReference type="Gene3D" id="2.60.120.560">
    <property type="entry name" value="Exo-inulinase, domain 1"/>
    <property type="match status" value="1"/>
</dbReference>
<dbReference type="InterPro" id="IPR013428">
    <property type="entry name" value="Membrane-bound_put_N"/>
</dbReference>
<dbReference type="Gene3D" id="1.10.760.10">
    <property type="entry name" value="Cytochrome c-like domain"/>
    <property type="match status" value="1"/>
</dbReference>
<proteinExistence type="predicted"/>
<dbReference type="InterPro" id="IPR011042">
    <property type="entry name" value="6-blade_b-propeller_TolB-like"/>
</dbReference>
<organism evidence="6 7">
    <name type="scientific">Aureliella helgolandensis</name>
    <dbReference type="NCBI Taxonomy" id="2527968"/>
    <lineage>
        <taxon>Bacteria</taxon>
        <taxon>Pseudomonadati</taxon>
        <taxon>Planctomycetota</taxon>
        <taxon>Planctomycetia</taxon>
        <taxon>Pirellulales</taxon>
        <taxon>Pirellulaceae</taxon>
        <taxon>Aureliella</taxon>
    </lineage>
</organism>
<sequence length="1931" mass="212688">MENSLRHPFLGLILLTCALSARYSPVVAEDFVGRDFSRQELTDIYYSEGVAVGDINGDESLDIVYGPYWFAGPAFTDKHEIYSPQPQPTDKYADNFFSWIYDFNQDGAADVFVVGFPGTPAYVYENPGHEANSAANSQPWKKHQVIDWVSNESPQFANLVGDERPELICTRDGFFGFATIDWEHPLDAWSFHPISEQIAASRFGHGLGIGDVNGDGRIDLLHSKGWYEQPASDPTSGRWQTHEVNFSSSYGGAEMYAYDVDGDGDSDVITSEAAHDFGLSWYEQIGEGVQIEFKRHTIVGQHPSENKYGVVFSELHSVALADMDGDGLQDIVTGKTYWSHHKQSPMWDAGAVVYWFKLVQGEDGVDWIPYLVDADAGIGRQLTIADINSDGVLDVATGGMLGANVMLQKPVVLTREEWAKRQPKVYDGPKLATVEGARAKRGPRSPIAADGKVFQAIEGEEVKATVTGGTTRAQPMGSFSGDRWSGNSQLWWTGAKPGDKLTLELDAFQEVAAVELALTCAKDYGIVEIQLNGQPLDAPLDCYDAQVVTTGLLSLDTPELKKGKHTLSFEIVGANPKAVKGYMLGIDFIRFRAPGEIFPDADGGVPARNREGRVLNLDFESGDLSDWTATGDAFADQPIQGDTVSKRRNDMSSRHHGEFWIGGFEKHGDEPTGTLTSAPFSVPARYATFLLGGGSSEATRVELWGVGEEKPFYIARGKNSENLERVVVDLRRVQNGEMFLRIVDESRGGWGHVNFDHFRFHARRPAAVTPPAVQLTNDEYPYGDLSAEEAASVMKVPEGFSVTVCAAEPDVKQPIAMALDDRGRVWIAEAYEYPQRADGDTGRDRILVFEDTTGDGRLDSRKVFAEGLNLVSGLEVGFGGVWVGAAPYLLFIPDANGDDVADSEPQVLLDGWGYEDTHETLNTFCWGPDGWLYGCHGVFTHSKVGKPGTAAEDRTPINAGIWRYHPQRHEFEVFAHGTSNPWGVDFNEHGEAFITACVIPHLYHMIPGARYQRQAGQHFNPHTYDDIKTIADHLHYLGATPHSGNGKSDEAGGGHAHAGAMIYQGGAWPSEYTGALFMNNIHGQRLNVDLLAPEGSGYVGHHAPDFLLTGDQASQILNMRYGPDGQVYFIDWYDMQACHRKEVEVHDRSNGRIYKINYGTQPAVQVDLTKLSDLELAEHCLNPNDWFVRHSRRLLQERAAVRKISREAIERLVDIALHHEADERRLRALWARHAIGTSDDAMFAQLLQDTSPHVRGWALRLMLEERRDQLPAAMFSQLAELARADESPVVRRAITSALYRLPVEQRWEIVEGLVAHAVDAKDHNLPLMYWYAMEPLADVDPDRALALGMAAGEQIPKLREFMLRRVAGSGGTQAVDRMVAALSKADEPSIQQTFLTAIRASLAGQRQSSMPAAWPAAYTRLSQGGDPRVARQAAAIGVLFGDANASRELSHIVQSQEAAVESRLQALEALLAAGEASLRDTMLTLVDSPAVPAPLLEAAIRGLSQYDAPNIAASLLKAYPRMTEVQRRAAIATLCSRASSAQALLREIGEKRIPATDLSADLARQLEYLNDATVAELLPQVWGQVRKSSVEKLEQIQIYKELVADSGLPPADLPLGRAMFAKTCQRCHMLYGVGEKLGPDLTGSNRSNLDYLLENIVDPSAVMAKEYRQSIFLTDSGQVITGIVRSETENAVTVQTADAMVVLPKVEIEERRESDQSMMPENQLLPFSDHEIRSLLEYLRSKQQTPIRATSENVSTFFNGTDLSGWNGNPELWSVVDGELVGKSSGLKTNEFLVSDLAADDFRLTLEIQLVENLGNSGIQFRSRSHESGSVEGYQADVGQGWWGKLYEEHGRGLLWDQSGEAHLKPGQWNRYEVEAVGSHIRTRLNGNLCVDLDDPKGARAGVFAIQLHSGGPTEVRIRNVVLELVDAEGE</sequence>
<dbReference type="Gene3D" id="2.130.10.130">
    <property type="entry name" value="Integrin alpha, N-terminal"/>
    <property type="match status" value="2"/>
</dbReference>
<dbReference type="InterPro" id="IPR013427">
    <property type="entry name" value="Haem-bd_dom_put"/>
</dbReference>
<dbReference type="GO" id="GO:0016787">
    <property type="term" value="F:hydrolase activity"/>
    <property type="evidence" value="ECO:0007669"/>
    <property type="project" value="InterPro"/>
</dbReference>
<dbReference type="NCBIfam" id="TIGR02604">
    <property type="entry name" value="Piru_Ver_Nterm"/>
    <property type="match status" value="1"/>
</dbReference>
<dbReference type="GO" id="GO:0020037">
    <property type="term" value="F:heme binding"/>
    <property type="evidence" value="ECO:0007669"/>
    <property type="project" value="InterPro"/>
</dbReference>
<dbReference type="PROSITE" id="PS51007">
    <property type="entry name" value="CYTC"/>
    <property type="match status" value="1"/>
</dbReference>
<dbReference type="InterPro" id="IPR009056">
    <property type="entry name" value="Cyt_c-like_dom"/>
</dbReference>
<name>A0A518G0G8_9BACT</name>
<dbReference type="PANTHER" id="PTHR33546">
    <property type="entry name" value="LARGE, MULTIFUNCTIONAL SECRETED PROTEIN-RELATED"/>
    <property type="match status" value="1"/>
</dbReference>
<keyword evidence="3 4" id="KW-0408">Iron</keyword>
<evidence type="ECO:0000256" key="4">
    <source>
        <dbReference type="PROSITE-ProRule" id="PRU00433"/>
    </source>
</evidence>
<evidence type="ECO:0000313" key="7">
    <source>
        <dbReference type="Proteomes" id="UP000318017"/>
    </source>
</evidence>
<dbReference type="SUPFAM" id="SSF46626">
    <property type="entry name" value="Cytochrome c"/>
    <property type="match status" value="1"/>
</dbReference>